<gene>
    <name evidence="8" type="ORF">VA596_17065</name>
</gene>
<evidence type="ECO:0000256" key="5">
    <source>
        <dbReference type="ARBA" id="ARBA00023239"/>
    </source>
</evidence>
<dbReference type="InterPro" id="IPR024083">
    <property type="entry name" value="Fumarase/histidase_N"/>
</dbReference>
<dbReference type="SUPFAM" id="SSF48557">
    <property type="entry name" value="L-aspartase-like"/>
    <property type="match status" value="1"/>
</dbReference>
<dbReference type="InterPro" id="IPR008948">
    <property type="entry name" value="L-Aspartase-like"/>
</dbReference>
<evidence type="ECO:0000256" key="3">
    <source>
        <dbReference type="ARBA" id="ARBA00022571"/>
    </source>
</evidence>
<evidence type="ECO:0000256" key="2">
    <source>
        <dbReference type="ARBA" id="ARBA00012338"/>
    </source>
</evidence>
<comment type="pathway">
    <text evidence="1">Amino-acid biosynthesis; L-arginine biosynthesis; L-arginine from L-ornithine and carbamoyl phosphate: step 3/3.</text>
</comment>
<dbReference type="Gene3D" id="1.10.275.10">
    <property type="entry name" value="Fumarase/aspartase (N-terminal domain)"/>
    <property type="match status" value="1"/>
</dbReference>
<accession>A0ABU5R4W8</accession>
<dbReference type="InterPro" id="IPR000362">
    <property type="entry name" value="Fumarate_lyase_fam"/>
</dbReference>
<dbReference type="PRINTS" id="PR00145">
    <property type="entry name" value="ARGSUCLYASE"/>
</dbReference>
<evidence type="ECO:0000256" key="4">
    <source>
        <dbReference type="ARBA" id="ARBA00022605"/>
    </source>
</evidence>
<protein>
    <recommendedName>
        <fullName evidence="2">argininosuccinate lyase</fullName>
        <ecNumber evidence="2">4.3.2.1</ecNumber>
    </recommendedName>
</protein>
<keyword evidence="5 8" id="KW-0456">Lyase</keyword>
<dbReference type="Gene3D" id="1.10.40.30">
    <property type="entry name" value="Fumarase/aspartase (C-terminal domain)"/>
    <property type="match status" value="1"/>
</dbReference>
<comment type="caution">
    <text evidence="8">The sequence shown here is derived from an EMBL/GenBank/DDBJ whole genome shotgun (WGS) entry which is preliminary data.</text>
</comment>
<dbReference type="Pfam" id="PF00206">
    <property type="entry name" value="Lyase_1"/>
    <property type="match status" value="1"/>
</dbReference>
<name>A0ABU5R4W8_9PSEU</name>
<sequence>MTIAKGGTGRLTRPVAAAAREILFDRDTAPAPDPVAAELGLISQVDRAHVVMLAERGIVDPGRAAELLAGIENLRAHRFAPLHEVPAPRGRYLAYESYLIDTLGAEIGGVLHSGRSRNDLNATVVRLRLREPHERLLAESDALGRALLERARRWAGVTMPAYTHHQPAVPITYGHYLAGVASALVRDVEGLWQAGAELDQNPLGAGAVGGTSLPVDQDRTTALLGFAAPLANSLHAVASRDLVLRQLSAATVLGVLLCRVSHDLQAWTSAEAGLLRLADDVVGSSSMMPQKRNPFLLEHVQGRALAPLGAFTASASAMATARFTNAIAVGTEAVAPAWSALEAATDAVVLLRLVVEGAEPVPERMYERAVDGQTAATHLAERLVDAGMPFRQAHHEVGAVAKEALEAGLPLHEVARTRLAGQPGHVLAALDPAEVAQHAAHGGGPARESVLAAVTEAETAFARIRADVEERRWRWSQAEVGLDDAVRSLIDTHRP</sequence>
<dbReference type="EC" id="4.3.2.1" evidence="2"/>
<proteinExistence type="predicted"/>
<evidence type="ECO:0000313" key="9">
    <source>
        <dbReference type="Proteomes" id="UP001304298"/>
    </source>
</evidence>
<dbReference type="Pfam" id="PF14698">
    <property type="entry name" value="ASL_C2"/>
    <property type="match status" value="1"/>
</dbReference>
<evidence type="ECO:0000259" key="7">
    <source>
        <dbReference type="Pfam" id="PF14698"/>
    </source>
</evidence>
<dbReference type="Gene3D" id="1.20.200.10">
    <property type="entry name" value="Fumarase/aspartase (Central domain)"/>
    <property type="match status" value="1"/>
</dbReference>
<dbReference type="CDD" id="cd01359">
    <property type="entry name" value="Argininosuccinate_lyase"/>
    <property type="match status" value="1"/>
</dbReference>
<dbReference type="Proteomes" id="UP001304298">
    <property type="component" value="Unassembled WGS sequence"/>
</dbReference>
<dbReference type="RefSeq" id="WP_323328218.1">
    <property type="nucleotide sequence ID" value="NZ_JAYFSI010000003.1"/>
</dbReference>
<evidence type="ECO:0000256" key="1">
    <source>
        <dbReference type="ARBA" id="ARBA00004941"/>
    </source>
</evidence>
<feature type="domain" description="Fumarate lyase N-terminal" evidence="6">
    <location>
        <begin position="105"/>
        <end position="303"/>
    </location>
</feature>
<dbReference type="PRINTS" id="PR00149">
    <property type="entry name" value="FUMRATELYASE"/>
</dbReference>
<dbReference type="InterPro" id="IPR029419">
    <property type="entry name" value="Arg_succ_lyase_C"/>
</dbReference>
<dbReference type="EMBL" id="JAYFSI010000003">
    <property type="protein sequence ID" value="MEA5361258.1"/>
    <property type="molecule type" value="Genomic_DNA"/>
</dbReference>
<evidence type="ECO:0000259" key="6">
    <source>
        <dbReference type="Pfam" id="PF00206"/>
    </source>
</evidence>
<dbReference type="InterPro" id="IPR009049">
    <property type="entry name" value="Argininosuccinate_lyase"/>
</dbReference>
<organism evidence="8 9">
    <name type="scientific">Amycolatopsis heterodermiae</name>
    <dbReference type="NCBI Taxonomy" id="3110235"/>
    <lineage>
        <taxon>Bacteria</taxon>
        <taxon>Bacillati</taxon>
        <taxon>Actinomycetota</taxon>
        <taxon>Actinomycetes</taxon>
        <taxon>Pseudonocardiales</taxon>
        <taxon>Pseudonocardiaceae</taxon>
        <taxon>Amycolatopsis</taxon>
    </lineage>
</organism>
<feature type="domain" description="Argininosuccinate lyase C-terminal" evidence="7">
    <location>
        <begin position="374"/>
        <end position="420"/>
    </location>
</feature>
<reference evidence="8 9" key="1">
    <citation type="submission" date="2023-12" db="EMBL/GenBank/DDBJ databases">
        <title>Amycolatopsis sp. V23-08.</title>
        <authorList>
            <person name="Somphong A."/>
        </authorList>
    </citation>
    <scope>NUCLEOTIDE SEQUENCE [LARGE SCALE GENOMIC DNA]</scope>
    <source>
        <strain evidence="8 9">V23-08</strain>
    </source>
</reference>
<dbReference type="InterPro" id="IPR022761">
    <property type="entry name" value="Fumarate_lyase_N"/>
</dbReference>
<keyword evidence="3" id="KW-0055">Arginine biosynthesis</keyword>
<dbReference type="GO" id="GO:0016829">
    <property type="term" value="F:lyase activity"/>
    <property type="evidence" value="ECO:0007669"/>
    <property type="project" value="UniProtKB-KW"/>
</dbReference>
<evidence type="ECO:0000313" key="8">
    <source>
        <dbReference type="EMBL" id="MEA5361258.1"/>
    </source>
</evidence>
<keyword evidence="9" id="KW-1185">Reference proteome</keyword>
<dbReference type="PANTHER" id="PTHR43814:SF1">
    <property type="entry name" value="ARGININOSUCCINATE LYASE"/>
    <property type="match status" value="1"/>
</dbReference>
<dbReference type="PANTHER" id="PTHR43814">
    <property type="entry name" value="ARGININOSUCCINATE LYASE"/>
    <property type="match status" value="1"/>
</dbReference>
<keyword evidence="4" id="KW-0028">Amino-acid biosynthesis</keyword>